<dbReference type="GeneID" id="28894467"/>
<dbReference type="Proteomes" id="UP000076632">
    <property type="component" value="Unassembled WGS sequence"/>
</dbReference>
<gene>
    <name evidence="3" type="ORF">L228DRAFT_155519</name>
</gene>
<keyword evidence="4" id="KW-1185">Reference proteome</keyword>
<evidence type="ECO:0000256" key="2">
    <source>
        <dbReference type="SAM" id="Phobius"/>
    </source>
</evidence>
<dbReference type="InParanoid" id="A0A165FYV5"/>
<keyword evidence="2" id="KW-0472">Membrane</keyword>
<reference evidence="3 4" key="1">
    <citation type="journal article" date="2016" name="Fungal Biol.">
        <title>The genome of Xylona heveae provides a window into fungal endophytism.</title>
        <authorList>
            <person name="Gazis R."/>
            <person name="Kuo A."/>
            <person name="Riley R."/>
            <person name="LaButti K."/>
            <person name="Lipzen A."/>
            <person name="Lin J."/>
            <person name="Amirebrahimi M."/>
            <person name="Hesse C.N."/>
            <person name="Spatafora J.W."/>
            <person name="Henrissat B."/>
            <person name="Hainaut M."/>
            <person name="Grigoriev I.V."/>
            <person name="Hibbett D.S."/>
        </authorList>
    </citation>
    <scope>NUCLEOTIDE SEQUENCE [LARGE SCALE GENOMIC DNA]</scope>
    <source>
        <strain evidence="3 4">TC161</strain>
    </source>
</reference>
<sequence length="196" mass="21845">MINILTRHDNFETGVSGQPRRPKAKKQNKVFGVTQDRSEEKRRETLLTRVSPTSPRPPINRLCGLCLCLGDGVLWTTKDVHQVPVSLGIHPHDPLLAPMINPSPSTALGFCRSFLPLAPNIVTLLGRQLPHGLLLPLLAHLFSLVLKISFLFCFEYKLAIFIFALVWQSLVVASLTCGFVFVTCSYLPVFAEQSRL</sequence>
<protein>
    <submittedName>
        <fullName evidence="3">Uncharacterized protein</fullName>
    </submittedName>
</protein>
<keyword evidence="2" id="KW-0812">Transmembrane</keyword>
<feature type="transmembrane region" description="Helical" evidence="2">
    <location>
        <begin position="158"/>
        <end position="191"/>
    </location>
</feature>
<feature type="transmembrane region" description="Helical" evidence="2">
    <location>
        <begin position="133"/>
        <end position="152"/>
    </location>
</feature>
<name>A0A165FYV5_XYLHT</name>
<dbReference type="AlphaFoldDB" id="A0A165FYV5"/>
<keyword evidence="2" id="KW-1133">Transmembrane helix</keyword>
<dbReference type="EMBL" id="KV407460">
    <property type="protein sequence ID" value="KZF21545.1"/>
    <property type="molecule type" value="Genomic_DNA"/>
</dbReference>
<evidence type="ECO:0000313" key="4">
    <source>
        <dbReference type="Proteomes" id="UP000076632"/>
    </source>
</evidence>
<accession>A0A165FYV5</accession>
<organism evidence="3 4">
    <name type="scientific">Xylona heveae (strain CBS 132557 / TC161)</name>
    <dbReference type="NCBI Taxonomy" id="1328760"/>
    <lineage>
        <taxon>Eukaryota</taxon>
        <taxon>Fungi</taxon>
        <taxon>Dikarya</taxon>
        <taxon>Ascomycota</taxon>
        <taxon>Pezizomycotina</taxon>
        <taxon>Xylonomycetes</taxon>
        <taxon>Xylonales</taxon>
        <taxon>Xylonaceae</taxon>
        <taxon>Xylona</taxon>
    </lineage>
</organism>
<dbReference type="RefSeq" id="XP_018187100.1">
    <property type="nucleotide sequence ID" value="XM_018329330.1"/>
</dbReference>
<evidence type="ECO:0000313" key="3">
    <source>
        <dbReference type="EMBL" id="KZF21545.1"/>
    </source>
</evidence>
<feature type="compositionally biased region" description="Basic and acidic residues" evidence="1">
    <location>
        <begin position="36"/>
        <end position="46"/>
    </location>
</feature>
<feature type="region of interest" description="Disordered" evidence="1">
    <location>
        <begin position="9"/>
        <end position="46"/>
    </location>
</feature>
<proteinExistence type="predicted"/>
<evidence type="ECO:0000256" key="1">
    <source>
        <dbReference type="SAM" id="MobiDB-lite"/>
    </source>
</evidence>